<name>A0ABT7FF46_9RHOB</name>
<dbReference type="EMBL" id="JASNJE010000012">
    <property type="protein sequence ID" value="MDK3073707.1"/>
    <property type="molecule type" value="Genomic_DNA"/>
</dbReference>
<reference evidence="1 2" key="1">
    <citation type="submission" date="2023-05" db="EMBL/GenBank/DDBJ databases">
        <title>Sedimentitalea sp. nov. JM2-8.</title>
        <authorList>
            <person name="Huang J."/>
        </authorList>
    </citation>
    <scope>NUCLEOTIDE SEQUENCE [LARGE SCALE GENOMIC DNA]</scope>
    <source>
        <strain evidence="1 2">JM2-8</strain>
    </source>
</reference>
<evidence type="ECO:0000313" key="2">
    <source>
        <dbReference type="Proteomes" id="UP001227126"/>
    </source>
</evidence>
<accession>A0ABT7FF46</accession>
<keyword evidence="2" id="KW-1185">Reference proteome</keyword>
<protein>
    <submittedName>
        <fullName evidence="1">Uncharacterized protein</fullName>
    </submittedName>
</protein>
<dbReference type="Proteomes" id="UP001227126">
    <property type="component" value="Unassembled WGS sequence"/>
</dbReference>
<comment type="caution">
    <text evidence="1">The sequence shown here is derived from an EMBL/GenBank/DDBJ whole genome shotgun (WGS) entry which is preliminary data.</text>
</comment>
<proteinExistence type="predicted"/>
<gene>
    <name evidence="1" type="ORF">QO034_11340</name>
</gene>
<organism evidence="1 2">
    <name type="scientific">Sedimentitalea xiamensis</name>
    <dbReference type="NCBI Taxonomy" id="3050037"/>
    <lineage>
        <taxon>Bacteria</taxon>
        <taxon>Pseudomonadati</taxon>
        <taxon>Pseudomonadota</taxon>
        <taxon>Alphaproteobacteria</taxon>
        <taxon>Rhodobacterales</taxon>
        <taxon>Paracoccaceae</taxon>
        <taxon>Sedimentitalea</taxon>
    </lineage>
</organism>
<evidence type="ECO:0000313" key="1">
    <source>
        <dbReference type="EMBL" id="MDK3073707.1"/>
    </source>
</evidence>
<sequence length="50" mass="5484">MAGRACEIRPFSLNQQAPAGFWITTDLRTSDADALADIETVSLDDRFLIA</sequence>